<gene>
    <name evidence="2" type="ORF">B1A_05903</name>
</gene>
<sequence length="109" mass="12272">MLTFTKDVGGFKRGTGLLVIEVRNSNPNGDPDRDSDPRQRPDQKGEISPVSYKRKLRDLVEWKGEVWEALAGDLNLAAARFGILESRGRDRRTIAKQLTGDGHEFKDAY</sequence>
<dbReference type="EMBL" id="AUZX01004300">
    <property type="protein sequence ID" value="EQD71208.1"/>
    <property type="molecule type" value="Genomic_DNA"/>
</dbReference>
<dbReference type="InterPro" id="IPR006482">
    <property type="entry name" value="Cas7_Csh2/Csh2"/>
</dbReference>
<reference evidence="2" key="1">
    <citation type="submission" date="2013-08" db="EMBL/GenBank/DDBJ databases">
        <authorList>
            <person name="Mendez C."/>
            <person name="Richter M."/>
            <person name="Ferrer M."/>
            <person name="Sanchez J."/>
        </authorList>
    </citation>
    <scope>NUCLEOTIDE SEQUENCE</scope>
</reference>
<dbReference type="GO" id="GO:0043571">
    <property type="term" value="P:maintenance of CRISPR repeat elements"/>
    <property type="evidence" value="ECO:0007669"/>
    <property type="project" value="InterPro"/>
</dbReference>
<organism evidence="2">
    <name type="scientific">mine drainage metagenome</name>
    <dbReference type="NCBI Taxonomy" id="410659"/>
    <lineage>
        <taxon>unclassified sequences</taxon>
        <taxon>metagenomes</taxon>
        <taxon>ecological metagenomes</taxon>
    </lineage>
</organism>
<dbReference type="Pfam" id="PF05107">
    <property type="entry name" value="Cas_Cas7"/>
    <property type="match status" value="1"/>
</dbReference>
<feature type="non-terminal residue" evidence="2">
    <location>
        <position position="109"/>
    </location>
</feature>
<accession>T1BRM9</accession>
<comment type="caution">
    <text evidence="2">The sequence shown here is derived from an EMBL/GenBank/DDBJ whole genome shotgun (WGS) entry which is preliminary data.</text>
</comment>
<protein>
    <submittedName>
        <fullName evidence="2">CRISPR-associated protein</fullName>
    </submittedName>
</protein>
<dbReference type="AlphaFoldDB" id="T1BRM9"/>
<evidence type="ECO:0000256" key="1">
    <source>
        <dbReference type="SAM" id="MobiDB-lite"/>
    </source>
</evidence>
<name>T1BRM9_9ZZZZ</name>
<feature type="region of interest" description="Disordered" evidence="1">
    <location>
        <begin position="22"/>
        <end position="49"/>
    </location>
</feature>
<reference evidence="2" key="2">
    <citation type="journal article" date="2014" name="ISME J.">
        <title>Microbial stratification in low pH oxic and suboxic macroscopic growths along an acid mine drainage.</title>
        <authorList>
            <person name="Mendez-Garcia C."/>
            <person name="Mesa V."/>
            <person name="Sprenger R.R."/>
            <person name="Richter M."/>
            <person name="Diez M.S."/>
            <person name="Solano J."/>
            <person name="Bargiela R."/>
            <person name="Golyshina O.V."/>
            <person name="Manteca A."/>
            <person name="Ramos J.L."/>
            <person name="Gallego J.R."/>
            <person name="Llorente I."/>
            <person name="Martins Dos Santos V.A."/>
            <person name="Jensen O.N."/>
            <person name="Pelaez A.I."/>
            <person name="Sanchez J."/>
            <person name="Ferrer M."/>
        </authorList>
    </citation>
    <scope>NUCLEOTIDE SEQUENCE</scope>
</reference>
<evidence type="ECO:0000313" key="2">
    <source>
        <dbReference type="EMBL" id="EQD71208.1"/>
    </source>
</evidence>
<feature type="compositionally biased region" description="Basic and acidic residues" evidence="1">
    <location>
        <begin position="30"/>
        <end position="45"/>
    </location>
</feature>
<proteinExistence type="predicted"/>